<evidence type="ECO:0000313" key="1">
    <source>
        <dbReference type="EMBL" id="TFK80531.1"/>
    </source>
</evidence>
<dbReference type="STRING" id="1314778.A0A5C3NTG7"/>
<organism evidence="1 2">
    <name type="scientific">Polyporus arcularius HHB13444</name>
    <dbReference type="NCBI Taxonomy" id="1314778"/>
    <lineage>
        <taxon>Eukaryota</taxon>
        <taxon>Fungi</taxon>
        <taxon>Dikarya</taxon>
        <taxon>Basidiomycota</taxon>
        <taxon>Agaricomycotina</taxon>
        <taxon>Agaricomycetes</taxon>
        <taxon>Polyporales</taxon>
        <taxon>Polyporaceae</taxon>
        <taxon>Polyporus</taxon>
    </lineage>
</organism>
<dbReference type="Proteomes" id="UP000308197">
    <property type="component" value="Unassembled WGS sequence"/>
</dbReference>
<proteinExistence type="predicted"/>
<protein>
    <submittedName>
        <fullName evidence="1">Uncharacterized protein</fullName>
    </submittedName>
</protein>
<dbReference type="AlphaFoldDB" id="A0A5C3NTG7"/>
<feature type="non-terminal residue" evidence="1">
    <location>
        <position position="1"/>
    </location>
</feature>
<reference evidence="1 2" key="1">
    <citation type="journal article" date="2019" name="Nat. Ecol. Evol.">
        <title>Megaphylogeny resolves global patterns of mushroom evolution.</title>
        <authorList>
            <person name="Varga T."/>
            <person name="Krizsan K."/>
            <person name="Foldi C."/>
            <person name="Dima B."/>
            <person name="Sanchez-Garcia M."/>
            <person name="Sanchez-Ramirez S."/>
            <person name="Szollosi G.J."/>
            <person name="Szarkandi J.G."/>
            <person name="Papp V."/>
            <person name="Albert L."/>
            <person name="Andreopoulos W."/>
            <person name="Angelini C."/>
            <person name="Antonin V."/>
            <person name="Barry K.W."/>
            <person name="Bougher N.L."/>
            <person name="Buchanan P."/>
            <person name="Buyck B."/>
            <person name="Bense V."/>
            <person name="Catcheside P."/>
            <person name="Chovatia M."/>
            <person name="Cooper J."/>
            <person name="Damon W."/>
            <person name="Desjardin D."/>
            <person name="Finy P."/>
            <person name="Geml J."/>
            <person name="Haridas S."/>
            <person name="Hughes K."/>
            <person name="Justo A."/>
            <person name="Karasinski D."/>
            <person name="Kautmanova I."/>
            <person name="Kiss B."/>
            <person name="Kocsube S."/>
            <person name="Kotiranta H."/>
            <person name="LaButti K.M."/>
            <person name="Lechner B.E."/>
            <person name="Liimatainen K."/>
            <person name="Lipzen A."/>
            <person name="Lukacs Z."/>
            <person name="Mihaltcheva S."/>
            <person name="Morgado L.N."/>
            <person name="Niskanen T."/>
            <person name="Noordeloos M.E."/>
            <person name="Ohm R.A."/>
            <person name="Ortiz-Santana B."/>
            <person name="Ovrebo C."/>
            <person name="Racz N."/>
            <person name="Riley R."/>
            <person name="Savchenko A."/>
            <person name="Shiryaev A."/>
            <person name="Soop K."/>
            <person name="Spirin V."/>
            <person name="Szebenyi C."/>
            <person name="Tomsovsky M."/>
            <person name="Tulloss R.E."/>
            <person name="Uehling J."/>
            <person name="Grigoriev I.V."/>
            <person name="Vagvolgyi C."/>
            <person name="Papp T."/>
            <person name="Martin F.M."/>
            <person name="Miettinen O."/>
            <person name="Hibbett D.S."/>
            <person name="Nagy L.G."/>
        </authorList>
    </citation>
    <scope>NUCLEOTIDE SEQUENCE [LARGE SCALE GENOMIC DNA]</scope>
    <source>
        <strain evidence="1 2">HHB13444</strain>
    </source>
</reference>
<name>A0A5C3NTG7_9APHY</name>
<evidence type="ECO:0000313" key="2">
    <source>
        <dbReference type="Proteomes" id="UP000308197"/>
    </source>
</evidence>
<gene>
    <name evidence="1" type="ORF">K466DRAFT_503713</name>
</gene>
<dbReference type="InParanoid" id="A0A5C3NTG7"/>
<sequence length="306" mass="34882">RPDRLHFVRHAIHLLVHLMPETHLRGPLWLISQWPLENAIGHLTREIRSHSKPYANLAELSLRRGQICALISIFPTLADAERLPKDAVELGDGYILLAWGKDRRERGMDADDAAALIDYLRGLDVVVSATWQPSAWKWARLQLPNGQVARTAFGERKGEARGKPVHRSRMVKVRCRHVYVTLRGDMFAEVQYFFRLKMRTADGIEEVATLAMLSDFTQPDPAIIKKTHGVLMACQYQGARSWRVVNAKEILTVVGMCPLRPRPYERDHPDAARLYSDRFFVAQKLGFDMSWIGRAQDPTVDDGVDN</sequence>
<keyword evidence="2" id="KW-1185">Reference proteome</keyword>
<dbReference type="EMBL" id="ML211753">
    <property type="protein sequence ID" value="TFK80531.1"/>
    <property type="molecule type" value="Genomic_DNA"/>
</dbReference>
<accession>A0A5C3NTG7</accession>